<name>A0A150MFP6_9BACI</name>
<evidence type="ECO:0000313" key="2">
    <source>
        <dbReference type="Proteomes" id="UP000075683"/>
    </source>
</evidence>
<reference evidence="1 2" key="1">
    <citation type="submission" date="2016-01" db="EMBL/GenBank/DDBJ databases">
        <title>Draft Genome Sequences of Seven Thermophilic Sporeformers Isolated from Foods.</title>
        <authorList>
            <person name="Berendsen E.M."/>
            <person name="Wells-Bennik M.H."/>
            <person name="Krawcyk A.O."/>
            <person name="De Jong A."/>
            <person name="Holsappel S."/>
            <person name="Eijlander R.T."/>
            <person name="Kuipers O.P."/>
        </authorList>
    </citation>
    <scope>NUCLEOTIDE SEQUENCE [LARGE SCALE GENOMIC DNA]</scope>
    <source>
        <strain evidence="1 2">B4135</strain>
    </source>
</reference>
<comment type="caution">
    <text evidence="1">The sequence shown here is derived from an EMBL/GenBank/DDBJ whole genome shotgun (WGS) entry which is preliminary data.</text>
</comment>
<protein>
    <submittedName>
        <fullName evidence="1">Uncharacterized protein</fullName>
    </submittedName>
</protein>
<dbReference type="STRING" id="301148.B4135_0962"/>
<proteinExistence type="predicted"/>
<dbReference type="AlphaFoldDB" id="A0A150MFP6"/>
<evidence type="ECO:0000313" key="1">
    <source>
        <dbReference type="EMBL" id="KYD23139.1"/>
    </source>
</evidence>
<dbReference type="Proteomes" id="UP000075683">
    <property type="component" value="Unassembled WGS sequence"/>
</dbReference>
<dbReference type="EMBL" id="LQYT01000001">
    <property type="protein sequence ID" value="KYD23139.1"/>
    <property type="molecule type" value="Genomic_DNA"/>
</dbReference>
<dbReference type="PATRIC" id="fig|301148.3.peg.2"/>
<gene>
    <name evidence="1" type="ORF">B4135_0962</name>
</gene>
<dbReference type="OrthoDB" id="2905884at2"/>
<dbReference type="RefSeq" id="WP_061567782.1">
    <property type="nucleotide sequence ID" value="NZ_LQYT01000001.1"/>
</dbReference>
<sequence length="1063" mass="120861">MLKYKKFITLTIVLFFFFSFFPYSTMGAYSPHSVPNEIWNHWNDTYGGKNFSLRSGKKLVYDVYSRKYTSGGYRIINRDFGKGNQPYLNFQGWAVIFGHKRHTSNNHETYIVAQKVGSASTVKIYKTNHINISATEDLEYNNQGSGVWNECPADATNKDNQLDCNMRYDNVGFDAYLPLEELFPDPSQEVSWRLYIVKEVDGHIIYTPLILPFEFENKKYNGGTISLSSGVNARSLTMIGTNVIRRDYPRQTAADFYKKYGQFYYFTTGATYTQVDSEESETAVWYGVNYSGSTKWAATAYWQFGGDQAILGFDPEDNPPVHISHSMTSTYQNGNDYWVQPNTNVRITLRQRDPESGNKHQYLRLLGNGQDVRARHDFDGSSSNMNKVGSHPTSTNHLSINSASRTENTQYGTVQWQVTPKTHGHAYSVLYHYVDIAGNAVGYDTGSGNTGMVLRVDGVSPSLNQYTFSGARYVNGSTYWVRSGDSVDITIRQYDGDSGNKYQYLRALDPDGNIVSRSRHDFAGSKSSNNKQITNSNFDIVSANRTENTAYGKIEWTVKPKTHNSSYTVQTYLQDNVNNYRDYTTLGTVKVDDIAPVLNSFQLTGAQYIDGNNYWVQPNRTVKVKIRQYDDASGNKHQYLRLLENGEIVVRSRHDFGSSPDTNIKQVENTNVSIDSAYRSENSAYGTVEWSIRPISHGHNYEVQRYFIDYVSNSRDYVTDGYLRVDGVGPNIYFRNQSDTSDFTGRDWADEDIVVRLKFSDAHSGYKRSRYAWSLSPNTLSESEWSNWTTSSNYLVSQAMKGVWYLHVQAEDFVGNRTTTKSSVYKLNHPPEVILQYEVLPPNPGNGEIFEGDTIKVCVQVHDEDGDLLTVKSYYEKDGKKNYLIEEGGVASGTKLCNTFVADTPGQYNIGASANDGIFQSSASTWINVKPLILKGFVLHTDEWNLFHQQMGHAFNMFYSGEKFMLAANVSPYPIVYVKSMLVANQADGKPINDSVELYKHSNVLYRGELYHEKYTKYPTNIKKGPANFVFEVKYQNGKVKNDTVPIIIIDDVYKPFKFHRKY</sequence>
<accession>A0A150MFP6</accession>
<organism evidence="1 2">
    <name type="scientific">Caldibacillus debilis</name>
    <dbReference type="NCBI Taxonomy" id="301148"/>
    <lineage>
        <taxon>Bacteria</taxon>
        <taxon>Bacillati</taxon>
        <taxon>Bacillota</taxon>
        <taxon>Bacilli</taxon>
        <taxon>Bacillales</taxon>
        <taxon>Bacillaceae</taxon>
        <taxon>Caldibacillus</taxon>
    </lineage>
</organism>